<feature type="transmembrane region" description="Helical" evidence="6">
    <location>
        <begin position="168"/>
        <end position="190"/>
    </location>
</feature>
<dbReference type="PANTHER" id="PTHR30618:SF0">
    <property type="entry name" value="PURINE-URACIL PERMEASE NCS1"/>
    <property type="match status" value="1"/>
</dbReference>
<evidence type="ECO:0000256" key="5">
    <source>
        <dbReference type="ARBA" id="ARBA00023136"/>
    </source>
</evidence>
<feature type="transmembrane region" description="Helical" evidence="6">
    <location>
        <begin position="508"/>
        <end position="530"/>
    </location>
</feature>
<dbReference type="InterPro" id="IPR001248">
    <property type="entry name" value="Pur-cyt_permease"/>
</dbReference>
<name>A0A0D1XV92_EXOME</name>
<evidence type="ECO:0000256" key="6">
    <source>
        <dbReference type="SAM" id="Phobius"/>
    </source>
</evidence>
<feature type="transmembrane region" description="Helical" evidence="6">
    <location>
        <begin position="202"/>
        <end position="220"/>
    </location>
</feature>
<dbReference type="AlphaFoldDB" id="A0A0D1XV92"/>
<feature type="transmembrane region" description="Helical" evidence="6">
    <location>
        <begin position="355"/>
        <end position="375"/>
    </location>
</feature>
<evidence type="ECO:0000313" key="8">
    <source>
        <dbReference type="Proteomes" id="UP000054302"/>
    </source>
</evidence>
<evidence type="ECO:0000313" key="7">
    <source>
        <dbReference type="EMBL" id="KIV92191.1"/>
    </source>
</evidence>
<dbReference type="InterPro" id="IPR045225">
    <property type="entry name" value="Uracil/uridine/allantoin_perm"/>
</dbReference>
<keyword evidence="5 6" id="KW-0472">Membrane</keyword>
<dbReference type="VEuPathDB" id="FungiDB:PV10_06649"/>
<dbReference type="EMBL" id="KN847523">
    <property type="protein sequence ID" value="KIV92191.1"/>
    <property type="molecule type" value="Genomic_DNA"/>
</dbReference>
<comment type="similarity">
    <text evidence="2">Belongs to the purine-cytosine permease (2.A.39) family.</text>
</comment>
<dbReference type="PANTHER" id="PTHR30618">
    <property type="entry name" value="NCS1 FAMILY PURINE/PYRIMIDINE TRANSPORTER"/>
    <property type="match status" value="1"/>
</dbReference>
<evidence type="ECO:0000256" key="2">
    <source>
        <dbReference type="ARBA" id="ARBA00008974"/>
    </source>
</evidence>
<sequence>MAISMAGFKEKVASKKQAIKEAFSSKEAFLRAIEVRNTIEDGTTTGHYKRADPRWMNEDLEPTPPEKRTWGFKTYCMFYFGLSFGNWSLGAVMVGIGLSWWQAIVVIFIAQAIASLAKAFNSRVGTMYHIGYPAVCRGIFGFYASYYFVGARAALAVIWYGVQLYTGASYFANMLRAIFGSSFHDIPNAIPESVGITTNRMIAFFLFWLIHFYFCFYRPYQLVRFFWFKGLIMLPAVFGVFIYCMVATKAQFGGALPAVTGSRPLGWLFMHAINSGMGNQATLITNQPDIARWSKTPGAAVWSQVLVQPLASTLSATFGILATAAINNVWGLQLWNPWDLLDAIMDRHFNGGARFAIFLAAFTWTIGILGTNIAANMIPFGSDVTLLAPRYIDMRRGFFLAEFLGYAVVPWKILASARAFTSFLSGYGLFMASVVAIMISEYFMMIKGNFFVSHLFDPTKDNEYYRYHKGWNIQALIAYLIGIALPFPGFVATLGAPGVNDGGRNLFSMGWILSFCTSFVMYWVICSFWPTEAQKAIRARGLKREQVVSEQLLTHEGLSVDDEEKNVVDVETTPVKKDDVS</sequence>
<evidence type="ECO:0000256" key="1">
    <source>
        <dbReference type="ARBA" id="ARBA00004141"/>
    </source>
</evidence>
<feature type="transmembrane region" description="Helical" evidence="6">
    <location>
        <begin position="476"/>
        <end position="496"/>
    </location>
</feature>
<dbReference type="GO" id="GO:0005886">
    <property type="term" value="C:plasma membrane"/>
    <property type="evidence" value="ECO:0007669"/>
    <property type="project" value="TreeGrafter"/>
</dbReference>
<dbReference type="Gene3D" id="1.10.4160.10">
    <property type="entry name" value="Hydantoin permease"/>
    <property type="match status" value="1"/>
</dbReference>
<dbReference type="GeneID" id="27324494"/>
<feature type="transmembrane region" description="Helical" evidence="6">
    <location>
        <begin position="76"/>
        <end position="94"/>
    </location>
</feature>
<keyword evidence="4 6" id="KW-1133">Transmembrane helix</keyword>
<dbReference type="Pfam" id="PF02133">
    <property type="entry name" value="Transp_cyt_pur"/>
    <property type="match status" value="1"/>
</dbReference>
<dbReference type="OrthoDB" id="2018619at2759"/>
<dbReference type="OMA" id="WWQAIVV"/>
<proteinExistence type="inferred from homology"/>
<dbReference type="HOGENOM" id="CLU_021555_2_0_1"/>
<feature type="transmembrane region" description="Helical" evidence="6">
    <location>
        <begin position="420"/>
        <end position="439"/>
    </location>
</feature>
<organism evidence="7 8">
    <name type="scientific">Exophiala mesophila</name>
    <name type="common">Black yeast-like fungus</name>
    <dbReference type="NCBI Taxonomy" id="212818"/>
    <lineage>
        <taxon>Eukaryota</taxon>
        <taxon>Fungi</taxon>
        <taxon>Dikarya</taxon>
        <taxon>Ascomycota</taxon>
        <taxon>Pezizomycotina</taxon>
        <taxon>Eurotiomycetes</taxon>
        <taxon>Chaetothyriomycetidae</taxon>
        <taxon>Chaetothyriales</taxon>
        <taxon>Herpotrichiellaceae</taxon>
        <taxon>Exophiala</taxon>
    </lineage>
</organism>
<feature type="transmembrane region" description="Helical" evidence="6">
    <location>
        <begin position="226"/>
        <end position="246"/>
    </location>
</feature>
<evidence type="ECO:0000256" key="3">
    <source>
        <dbReference type="ARBA" id="ARBA00022692"/>
    </source>
</evidence>
<keyword evidence="8" id="KW-1185">Reference proteome</keyword>
<dbReference type="RefSeq" id="XP_016223765.1">
    <property type="nucleotide sequence ID" value="XM_016371472.1"/>
</dbReference>
<dbReference type="Proteomes" id="UP000054302">
    <property type="component" value="Unassembled WGS sequence"/>
</dbReference>
<protein>
    <recommendedName>
        <fullName evidence="9">Allantoin permease</fullName>
    </recommendedName>
</protein>
<reference evidence="7 8" key="1">
    <citation type="submission" date="2015-01" db="EMBL/GenBank/DDBJ databases">
        <title>The Genome Sequence of Exophiala mesophila CBS40295.</title>
        <authorList>
            <consortium name="The Broad Institute Genomics Platform"/>
            <person name="Cuomo C."/>
            <person name="de Hoog S."/>
            <person name="Gorbushina A."/>
            <person name="Stielow B."/>
            <person name="Teixiera M."/>
            <person name="Abouelleil A."/>
            <person name="Chapman S.B."/>
            <person name="Priest M."/>
            <person name="Young S.K."/>
            <person name="Wortman J."/>
            <person name="Nusbaum C."/>
            <person name="Birren B."/>
        </authorList>
    </citation>
    <scope>NUCLEOTIDE SEQUENCE [LARGE SCALE GENOMIC DNA]</scope>
    <source>
        <strain evidence="7 8">CBS 40295</strain>
    </source>
</reference>
<comment type="subcellular location">
    <subcellularLocation>
        <location evidence="1">Membrane</location>
        <topology evidence="1">Multi-pass membrane protein</topology>
    </subcellularLocation>
</comment>
<evidence type="ECO:0008006" key="9">
    <source>
        <dbReference type="Google" id="ProtNLM"/>
    </source>
</evidence>
<dbReference type="GO" id="GO:0015205">
    <property type="term" value="F:nucleobase transmembrane transporter activity"/>
    <property type="evidence" value="ECO:0007669"/>
    <property type="project" value="TreeGrafter"/>
</dbReference>
<accession>A0A0D1XV92</accession>
<gene>
    <name evidence="7" type="ORF">PV10_06649</name>
</gene>
<feature type="transmembrane region" description="Helical" evidence="6">
    <location>
        <begin position="314"/>
        <end position="335"/>
    </location>
</feature>
<keyword evidence="3 6" id="KW-0812">Transmembrane</keyword>
<evidence type="ECO:0000256" key="4">
    <source>
        <dbReference type="ARBA" id="ARBA00022989"/>
    </source>
</evidence>